<name>Q2H735_CHAGB</name>
<dbReference type="GO" id="GO:0051539">
    <property type="term" value="F:4 iron, 4 sulfur cluster binding"/>
    <property type="evidence" value="ECO:0007669"/>
    <property type="project" value="TreeGrafter"/>
</dbReference>
<dbReference type="RefSeq" id="XP_001221625.1">
    <property type="nucleotide sequence ID" value="XM_001221624.1"/>
</dbReference>
<dbReference type="InParanoid" id="Q2H735"/>
<dbReference type="Proteomes" id="UP000001056">
    <property type="component" value="Unassembled WGS sequence"/>
</dbReference>
<dbReference type="eggNOG" id="KOG1119">
    <property type="taxonomic scope" value="Eukaryota"/>
</dbReference>
<gene>
    <name evidence="3" type="ORF">CHGG_05530</name>
</gene>
<evidence type="ECO:0000256" key="2">
    <source>
        <dbReference type="SAM" id="MobiDB-lite"/>
    </source>
</evidence>
<dbReference type="InterPro" id="IPR035903">
    <property type="entry name" value="HesB-like_dom_sf"/>
</dbReference>
<dbReference type="GO" id="GO:0005739">
    <property type="term" value="C:mitochondrion"/>
    <property type="evidence" value="ECO:0007669"/>
    <property type="project" value="TreeGrafter"/>
</dbReference>
<dbReference type="STRING" id="306901.Q2H735"/>
<dbReference type="VEuPathDB" id="FungiDB:CHGG_05530"/>
<dbReference type="PANTHER" id="PTHR43011:SF1">
    <property type="entry name" value="IRON-SULFUR CLUSTER ASSEMBLY 2 HOMOLOG, MITOCHONDRIAL"/>
    <property type="match status" value="1"/>
</dbReference>
<sequence>MPKFYLPQKPLGTPLKGRSCHPNSPVTEAPKNPAVTDTTNFGPHMPRLRCANAPSTATLFIQLSMRRQAVSCGLPILDVLLPVSSRAARAPFIRAHHVASTGRITGTHRHEPSSTAVCIPGRGGTPRSTLPKARATPLRLLSRPFSTSSSWRATHAIFNPQIDDDGKDMVLEITQRAAKRLSEIMAKDSNPNLALRIQVESGGCHGFQYLMKLVTLPPALPTQDSLRLGTDDHSTVIHEDDTIFTYASDGSSSPGDLTAPKIILDLPSLELLKGSKVDFTMELIGSQFKIVDNPLATSSCGCGTSFDIKI</sequence>
<reference evidence="4" key="1">
    <citation type="journal article" date="2015" name="Genome Announc.">
        <title>Draft genome sequence of the cellulolytic fungus Chaetomium globosum.</title>
        <authorList>
            <person name="Cuomo C.A."/>
            <person name="Untereiner W.A."/>
            <person name="Ma L.-J."/>
            <person name="Grabherr M."/>
            <person name="Birren B.W."/>
        </authorList>
    </citation>
    <scope>NUCLEOTIDE SEQUENCE [LARGE SCALE GENOMIC DNA]</scope>
    <source>
        <strain evidence="4">ATCC 6205 / CBS 148.51 / DSM 1962 / NBRC 6347 / NRRL 1970</strain>
    </source>
</reference>
<dbReference type="OMA" id="WRATHAI"/>
<dbReference type="AlphaFoldDB" id="Q2H735"/>
<comment type="similarity">
    <text evidence="1">Belongs to the HesB/IscA family.</text>
</comment>
<dbReference type="GO" id="GO:0051537">
    <property type="term" value="F:2 iron, 2 sulfur cluster binding"/>
    <property type="evidence" value="ECO:0007669"/>
    <property type="project" value="TreeGrafter"/>
</dbReference>
<organism evidence="3 4">
    <name type="scientific">Chaetomium globosum (strain ATCC 6205 / CBS 148.51 / DSM 1962 / NBRC 6347 / NRRL 1970)</name>
    <name type="common">Soil fungus</name>
    <dbReference type="NCBI Taxonomy" id="306901"/>
    <lineage>
        <taxon>Eukaryota</taxon>
        <taxon>Fungi</taxon>
        <taxon>Dikarya</taxon>
        <taxon>Ascomycota</taxon>
        <taxon>Pezizomycotina</taxon>
        <taxon>Sordariomycetes</taxon>
        <taxon>Sordariomycetidae</taxon>
        <taxon>Sordariales</taxon>
        <taxon>Chaetomiaceae</taxon>
        <taxon>Chaetomium</taxon>
    </lineage>
</organism>
<dbReference type="HOGENOM" id="CLU_069054_1_0_1"/>
<dbReference type="EMBL" id="CH408031">
    <property type="protein sequence ID" value="EAQ88911.1"/>
    <property type="molecule type" value="Genomic_DNA"/>
</dbReference>
<protein>
    <submittedName>
        <fullName evidence="3">Uncharacterized protein</fullName>
    </submittedName>
</protein>
<evidence type="ECO:0000256" key="1">
    <source>
        <dbReference type="ARBA" id="ARBA00006718"/>
    </source>
</evidence>
<evidence type="ECO:0000313" key="4">
    <source>
        <dbReference type="Proteomes" id="UP000001056"/>
    </source>
</evidence>
<dbReference type="OrthoDB" id="1938621at2759"/>
<feature type="region of interest" description="Disordered" evidence="2">
    <location>
        <begin position="9"/>
        <end position="35"/>
    </location>
</feature>
<dbReference type="PANTHER" id="PTHR43011">
    <property type="entry name" value="IRON-SULFUR CLUSTER ASSEMBLY 2 HOMOLOG, MITOCHONDRIAL"/>
    <property type="match status" value="1"/>
</dbReference>
<accession>Q2H735</accession>
<dbReference type="Gene3D" id="2.60.300.12">
    <property type="entry name" value="HesB-like domain"/>
    <property type="match status" value="1"/>
</dbReference>
<dbReference type="GO" id="GO:0005506">
    <property type="term" value="F:iron ion binding"/>
    <property type="evidence" value="ECO:0007669"/>
    <property type="project" value="TreeGrafter"/>
</dbReference>
<proteinExistence type="inferred from homology"/>
<keyword evidence="4" id="KW-1185">Reference proteome</keyword>
<evidence type="ECO:0000313" key="3">
    <source>
        <dbReference type="EMBL" id="EAQ88911.1"/>
    </source>
</evidence>
<dbReference type="GeneID" id="4391329"/>
<dbReference type="SUPFAM" id="SSF89360">
    <property type="entry name" value="HesB-like domain"/>
    <property type="match status" value="1"/>
</dbReference>
<dbReference type="GO" id="GO:0016226">
    <property type="term" value="P:iron-sulfur cluster assembly"/>
    <property type="evidence" value="ECO:0007669"/>
    <property type="project" value="TreeGrafter"/>
</dbReference>